<proteinExistence type="predicted"/>
<dbReference type="KEGG" id="ahal:FTX54_010820"/>
<feature type="compositionally biased region" description="Polar residues" evidence="1">
    <location>
        <begin position="1"/>
        <end position="10"/>
    </location>
</feature>
<evidence type="ECO:0000256" key="1">
    <source>
        <dbReference type="SAM" id="MobiDB-lite"/>
    </source>
</evidence>
<keyword evidence="3" id="KW-1185">Reference proteome</keyword>
<feature type="region of interest" description="Disordered" evidence="1">
    <location>
        <begin position="1"/>
        <end position="29"/>
    </location>
</feature>
<sequence length="84" mass="9407">MYQGKNQCQGKTPAEKESRKILPDDREGELRDFSAASEEKGAAGNPITTWSFNRDTHAKSLAPWGMKMAFYRNGIPPLYTLNEG</sequence>
<gene>
    <name evidence="2" type="ORF">FTX54_010820</name>
</gene>
<accession>A0AAJ8LU70</accession>
<dbReference type="Proteomes" id="UP000321816">
    <property type="component" value="Chromosome"/>
</dbReference>
<reference evidence="2 3" key="1">
    <citation type="submission" date="2024-01" db="EMBL/GenBank/DDBJ databases">
        <title>Complete Genome Sequence of Alkalicoccus halolimnae BZ-SZ-XJ29T, a Moderately Halophilic Bacterium Isolated from a Salt Lake.</title>
        <authorList>
            <person name="Zhao B."/>
        </authorList>
    </citation>
    <scope>NUCLEOTIDE SEQUENCE [LARGE SCALE GENOMIC DNA]</scope>
    <source>
        <strain evidence="2 3">BZ-SZ-XJ29</strain>
    </source>
</reference>
<dbReference type="AlphaFoldDB" id="A0AAJ8LU70"/>
<dbReference type="EMBL" id="CP144914">
    <property type="protein sequence ID" value="WWD78915.1"/>
    <property type="molecule type" value="Genomic_DNA"/>
</dbReference>
<name>A0AAJ8LU70_9BACI</name>
<evidence type="ECO:0000313" key="3">
    <source>
        <dbReference type="Proteomes" id="UP000321816"/>
    </source>
</evidence>
<evidence type="ECO:0000313" key="2">
    <source>
        <dbReference type="EMBL" id="WWD78915.1"/>
    </source>
</evidence>
<protein>
    <submittedName>
        <fullName evidence="2">Uncharacterized protein</fullName>
    </submittedName>
</protein>
<feature type="compositionally biased region" description="Basic and acidic residues" evidence="1">
    <location>
        <begin position="13"/>
        <end position="29"/>
    </location>
</feature>
<dbReference type="RefSeq" id="WP_338484556.1">
    <property type="nucleotide sequence ID" value="NZ_CP144914.1"/>
</dbReference>
<organism evidence="2 3">
    <name type="scientific">Alkalicoccus halolimnae</name>
    <dbReference type="NCBI Taxonomy" id="1667239"/>
    <lineage>
        <taxon>Bacteria</taxon>
        <taxon>Bacillati</taxon>
        <taxon>Bacillota</taxon>
        <taxon>Bacilli</taxon>
        <taxon>Bacillales</taxon>
        <taxon>Bacillaceae</taxon>
        <taxon>Alkalicoccus</taxon>
    </lineage>
</organism>